<feature type="compositionally biased region" description="Low complexity" evidence="1">
    <location>
        <begin position="731"/>
        <end position="747"/>
    </location>
</feature>
<reference evidence="3" key="2">
    <citation type="journal article" date="2019" name="IMA Fungus">
        <title>Genome sequencing and comparison of five Tilletia species to identify candidate genes for the detection of regulated species infecting wheat.</title>
        <authorList>
            <person name="Nguyen H.D.T."/>
            <person name="Sultana T."/>
            <person name="Kesanakurti P."/>
            <person name="Hambleton S."/>
        </authorList>
    </citation>
    <scope>NUCLEOTIDE SEQUENCE</scope>
    <source>
        <strain evidence="3">DAOMC 236426</strain>
    </source>
</reference>
<feature type="compositionally biased region" description="Polar residues" evidence="1">
    <location>
        <begin position="529"/>
        <end position="547"/>
    </location>
</feature>
<feature type="transmembrane region" description="Helical" evidence="2">
    <location>
        <begin position="59"/>
        <end position="82"/>
    </location>
</feature>
<evidence type="ECO:0000313" key="3">
    <source>
        <dbReference type="EMBL" id="KAE8248764.1"/>
    </source>
</evidence>
<reference evidence="3" key="1">
    <citation type="submission" date="2016-04" db="EMBL/GenBank/DDBJ databases">
        <authorList>
            <person name="Nguyen H.D."/>
            <person name="Samba Siva P."/>
            <person name="Cullis J."/>
            <person name="Levesque C.A."/>
            <person name="Hambleton S."/>
        </authorList>
    </citation>
    <scope>NUCLEOTIDE SEQUENCE</scope>
    <source>
        <strain evidence="3">DAOMC 236426</strain>
    </source>
</reference>
<feature type="transmembrane region" description="Helical" evidence="2">
    <location>
        <begin position="103"/>
        <end position="124"/>
    </location>
</feature>
<gene>
    <name evidence="3" type="ORF">A4X06_0g3540</name>
</gene>
<dbReference type="AlphaFoldDB" id="A0A8X7MUB6"/>
<feature type="transmembrane region" description="Helical" evidence="2">
    <location>
        <begin position="198"/>
        <end position="220"/>
    </location>
</feature>
<accession>A0A8X7MUB6</accession>
<evidence type="ECO:0000256" key="1">
    <source>
        <dbReference type="SAM" id="MobiDB-lite"/>
    </source>
</evidence>
<feature type="transmembrane region" description="Helical" evidence="2">
    <location>
        <begin position="462"/>
        <end position="483"/>
    </location>
</feature>
<evidence type="ECO:0000256" key="2">
    <source>
        <dbReference type="SAM" id="Phobius"/>
    </source>
</evidence>
<keyword evidence="2" id="KW-1133">Transmembrane helix</keyword>
<evidence type="ECO:0000313" key="4">
    <source>
        <dbReference type="Proteomes" id="UP000077684"/>
    </source>
</evidence>
<comment type="caution">
    <text evidence="3">The sequence shown here is derived from an EMBL/GenBank/DDBJ whole genome shotgun (WGS) entry which is preliminary data.</text>
</comment>
<protein>
    <submittedName>
        <fullName evidence="3">Uncharacterized protein</fullName>
    </submittedName>
</protein>
<feature type="region of interest" description="Disordered" evidence="1">
    <location>
        <begin position="523"/>
        <end position="573"/>
    </location>
</feature>
<sequence>MGDIYDVFSLPPPPPPTVLSLYDGPDRARLPNFLESDDPVAAARDYLHGQIVFICIPGLWYHVKVVTALAGVIVATALAVIVRRLLQRTLWILRIKQSQRGPLIVPNAIMIFAGVEGLFVIVFLAFLNFCQFAWEVKKQPLSNLILWIALTWCPLIAGPIWSAFGVWHARPPRSIQHNIRTVKQPKLCGMKVPLPKPLFISIFWLMVPFIQLLSIFGPAFKGNRYRSEAVRLYYKWNEEYANATELTRPMLIELQAIWNQDLKAFHWLAITMFIWFAWTFVLFFGHTFVNLRLLLPLRAQPKALRRHNARATVSGIKGFGAQGADRKSQIESVQLPLETPRLKSLAANYVGSRIETVDFQACDRDEDAIAVNEHWGLRAEDLREDAVNTSFFPPTKPSAVIRPTMDSETSEQYLRAAYRHFLFQGVTIAIAVIYFGEVSVYIALTVYSASERRRVCRTIDIAFVQVMWGCALFTLMVFISIILRTYEPMLVNLLHNNNSPESDRPMVADKRRSIRMSKLVNFHSHSRQEPGQSFSSSSGTPNLTAPTPDSLISPVMKGRPQESDASDDGLTEPEIWGLMCTSGTSIMKPGSILSHTPITSSPHRSNSAQDQTYLLKADMMASTRTPEYETQAYIPRHDNSFAASHTPVQATLYTPIKAVEVLQSYPQIQTDEAQQLGSVRSTASLNDRSLREMPSRGTDVLGSLNELPASTLPTSKSRAKASLSLRANLGRTSSISSASTTRRSMGS</sequence>
<keyword evidence="4" id="KW-1185">Reference proteome</keyword>
<feature type="transmembrane region" description="Helical" evidence="2">
    <location>
        <begin position="421"/>
        <end position="442"/>
    </location>
</feature>
<proteinExistence type="predicted"/>
<organism evidence="3 4">
    <name type="scientific">Tilletia controversa</name>
    <name type="common">dwarf bunt fungus</name>
    <dbReference type="NCBI Taxonomy" id="13291"/>
    <lineage>
        <taxon>Eukaryota</taxon>
        <taxon>Fungi</taxon>
        <taxon>Dikarya</taxon>
        <taxon>Basidiomycota</taxon>
        <taxon>Ustilaginomycotina</taxon>
        <taxon>Exobasidiomycetes</taxon>
        <taxon>Tilletiales</taxon>
        <taxon>Tilletiaceae</taxon>
        <taxon>Tilletia</taxon>
    </lineage>
</organism>
<dbReference type="Proteomes" id="UP000077684">
    <property type="component" value="Unassembled WGS sequence"/>
</dbReference>
<feature type="transmembrane region" description="Helical" evidence="2">
    <location>
        <begin position="144"/>
        <end position="167"/>
    </location>
</feature>
<name>A0A8X7MUB6_9BASI</name>
<keyword evidence="2" id="KW-0472">Membrane</keyword>
<keyword evidence="2" id="KW-0812">Transmembrane</keyword>
<feature type="transmembrane region" description="Helical" evidence="2">
    <location>
        <begin position="264"/>
        <end position="289"/>
    </location>
</feature>
<dbReference type="EMBL" id="LWDE02000327">
    <property type="protein sequence ID" value="KAE8248764.1"/>
    <property type="molecule type" value="Genomic_DNA"/>
</dbReference>
<feature type="region of interest" description="Disordered" evidence="1">
    <location>
        <begin position="680"/>
        <end position="747"/>
    </location>
</feature>